<gene>
    <name evidence="1" type="ORF">U27_02868</name>
</gene>
<reference evidence="1" key="1">
    <citation type="journal article" date="2015" name="PeerJ">
        <title>First genomic representation of candidate bacterial phylum KSB3 points to enhanced environmental sensing as a trigger of wastewater bulking.</title>
        <authorList>
            <person name="Sekiguchi Y."/>
            <person name="Ohashi A."/>
            <person name="Parks D.H."/>
            <person name="Yamauchi T."/>
            <person name="Tyson G.W."/>
            <person name="Hugenholtz P."/>
        </authorList>
    </citation>
    <scope>NUCLEOTIDE SEQUENCE [LARGE SCALE GENOMIC DNA]</scope>
</reference>
<dbReference type="InterPro" id="IPR025529">
    <property type="entry name" value="DUF4416"/>
</dbReference>
<organism evidence="1">
    <name type="scientific">Vecturithrix granuli</name>
    <dbReference type="NCBI Taxonomy" id="1499967"/>
    <lineage>
        <taxon>Bacteria</taxon>
        <taxon>Candidatus Moduliflexota</taxon>
        <taxon>Candidatus Vecturitrichia</taxon>
        <taxon>Candidatus Vecturitrichales</taxon>
        <taxon>Candidatus Vecturitrichaceae</taxon>
        <taxon>Candidatus Vecturithrix</taxon>
    </lineage>
</organism>
<evidence type="ECO:0000313" key="1">
    <source>
        <dbReference type="EMBL" id="GAK55907.1"/>
    </source>
</evidence>
<sequence length="183" mass="21487">MRLDPQKLLREGKLIAALMSSELDLLQEVEQRLGQIFGPCELTGELYSFDAFSAYYEREMGTRLQKKFISFADMIQVETLPDIKHRTNAIEAEYAVNEQRRINIDPGYVTHAQMVLATTKPYSHRIYLGNGIHAELTYLCKGKNFYPMAWTYPDYRQPFAIRFFEQVRALYLQEMRARRESKI</sequence>
<dbReference type="AlphaFoldDB" id="A0A081BUA2"/>
<dbReference type="HOGENOM" id="CLU_114103_0_0_0"/>
<evidence type="ECO:0008006" key="3">
    <source>
        <dbReference type="Google" id="ProtNLM"/>
    </source>
</evidence>
<dbReference type="Proteomes" id="UP000030661">
    <property type="component" value="Unassembled WGS sequence"/>
</dbReference>
<accession>A0A081BUA2</accession>
<name>A0A081BUA2_VECG1</name>
<protein>
    <recommendedName>
        <fullName evidence="3">GTP-binding protein</fullName>
    </recommendedName>
</protein>
<dbReference type="STRING" id="1499967.U27_02868"/>
<keyword evidence="2" id="KW-1185">Reference proteome</keyword>
<dbReference type="EMBL" id="DF820464">
    <property type="protein sequence ID" value="GAK55907.1"/>
    <property type="molecule type" value="Genomic_DNA"/>
</dbReference>
<evidence type="ECO:0000313" key="2">
    <source>
        <dbReference type="Proteomes" id="UP000030661"/>
    </source>
</evidence>
<proteinExistence type="predicted"/>
<dbReference type="eggNOG" id="ENOG5032RQK">
    <property type="taxonomic scope" value="Bacteria"/>
</dbReference>
<dbReference type="Pfam" id="PF14385">
    <property type="entry name" value="DUF4416"/>
    <property type="match status" value="1"/>
</dbReference>